<feature type="transmembrane region" description="Helical" evidence="5">
    <location>
        <begin position="234"/>
        <end position="259"/>
    </location>
</feature>
<dbReference type="RefSeq" id="WP_038505076.1">
    <property type="nucleotide sequence ID" value="NZ_CP007243.1"/>
</dbReference>
<dbReference type="PANTHER" id="PTHR39344">
    <property type="entry name" value="UPF0182 PROTEIN SLL1060"/>
    <property type="match status" value="1"/>
</dbReference>
<dbReference type="GO" id="GO:0005886">
    <property type="term" value="C:plasma membrane"/>
    <property type="evidence" value="ECO:0007669"/>
    <property type="project" value="UniProtKB-SubCell"/>
</dbReference>
<evidence type="ECO:0000256" key="1">
    <source>
        <dbReference type="ARBA" id="ARBA00022475"/>
    </source>
</evidence>
<feature type="compositionally biased region" description="Basic and acidic residues" evidence="6">
    <location>
        <begin position="861"/>
        <end position="870"/>
    </location>
</feature>
<evidence type="ECO:0000256" key="4">
    <source>
        <dbReference type="ARBA" id="ARBA00023136"/>
    </source>
</evidence>
<comment type="subcellular location">
    <subcellularLocation>
        <location evidence="5">Cell membrane</location>
        <topology evidence="5">Multi-pass membrane protein</topology>
    </subcellularLocation>
</comment>
<keyword evidence="3 5" id="KW-1133">Transmembrane helix</keyword>
<evidence type="ECO:0000256" key="2">
    <source>
        <dbReference type="ARBA" id="ARBA00022692"/>
    </source>
</evidence>
<comment type="similarity">
    <text evidence="5">Belongs to the UPF0182 family.</text>
</comment>
<dbReference type="InterPro" id="IPR005372">
    <property type="entry name" value="UPF0182"/>
</dbReference>
<evidence type="ECO:0000313" key="7">
    <source>
        <dbReference type="EMBL" id="AIA30372.1"/>
    </source>
</evidence>
<dbReference type="HOGENOM" id="CLU_007733_0_0_0"/>
<feature type="transmembrane region" description="Helical" evidence="5">
    <location>
        <begin position="271"/>
        <end position="290"/>
    </location>
</feature>
<evidence type="ECO:0000256" key="3">
    <source>
        <dbReference type="ARBA" id="ARBA00022989"/>
    </source>
</evidence>
<dbReference type="AlphaFoldDB" id="A0A059XYS7"/>
<keyword evidence="2 5" id="KW-0812">Transmembrane</keyword>
<proteinExistence type="inferred from homology"/>
<feature type="transmembrane region" description="Helical" evidence="5">
    <location>
        <begin position="155"/>
        <end position="174"/>
    </location>
</feature>
<reference evidence="8" key="1">
    <citation type="submission" date="2014-02" db="EMBL/GenBank/DDBJ databases">
        <title>Complete genome sequence and comparative genomic analysis of the nitrogen-fixing bacterium Leptospirillum ferriphilum YSK.</title>
        <authorList>
            <person name="Guo X."/>
            <person name="Yin H."/>
            <person name="Liang Y."/>
            <person name="Hu Q."/>
            <person name="Ma L."/>
            <person name="Xiao Y."/>
            <person name="Zhang X."/>
            <person name="Qiu G."/>
            <person name="Liu X."/>
        </authorList>
    </citation>
    <scope>NUCLEOTIDE SEQUENCE [LARGE SCALE GENOMIC DNA]</scope>
    <source>
        <strain evidence="8">YSK</strain>
    </source>
</reference>
<dbReference type="Pfam" id="PF03699">
    <property type="entry name" value="UPF0182"/>
    <property type="match status" value="1"/>
</dbReference>
<feature type="transmembrane region" description="Helical" evidence="5">
    <location>
        <begin position="46"/>
        <end position="71"/>
    </location>
</feature>
<gene>
    <name evidence="7" type="ORF">Y981_05095</name>
</gene>
<keyword evidence="8" id="KW-1185">Reference proteome</keyword>
<dbReference type="KEGG" id="lfp:Y981_05095"/>
<comment type="caution">
    <text evidence="5">Lacks conserved residue(s) required for the propagation of feature annotation.</text>
</comment>
<name>A0A059XYS7_9BACT</name>
<keyword evidence="1 5" id="KW-1003">Cell membrane</keyword>
<organism evidence="7 8">
    <name type="scientific">Leptospirillum ferriphilum YSK</name>
    <dbReference type="NCBI Taxonomy" id="1441628"/>
    <lineage>
        <taxon>Bacteria</taxon>
        <taxon>Pseudomonadati</taxon>
        <taxon>Nitrospirota</taxon>
        <taxon>Nitrospiria</taxon>
        <taxon>Nitrospirales</taxon>
        <taxon>Nitrospiraceae</taxon>
        <taxon>Leptospirillum</taxon>
    </lineage>
</organism>
<feature type="transmembrane region" description="Helical" evidence="5">
    <location>
        <begin position="97"/>
        <end position="115"/>
    </location>
</feature>
<keyword evidence="4 5" id="KW-0472">Membrane</keyword>
<feature type="transmembrane region" description="Helical" evidence="5">
    <location>
        <begin position="195"/>
        <end position="214"/>
    </location>
</feature>
<dbReference type="HAMAP" id="MF_01600">
    <property type="entry name" value="UPF0182"/>
    <property type="match status" value="1"/>
</dbReference>
<dbReference type="GO" id="GO:0005576">
    <property type="term" value="C:extracellular region"/>
    <property type="evidence" value="ECO:0007669"/>
    <property type="project" value="TreeGrafter"/>
</dbReference>
<reference evidence="7 8" key="2">
    <citation type="journal article" date="2015" name="Biomed. Res. Int.">
        <title>Effects of Arsenite Resistance on the Growth and Functional Gene Expression of Leptospirillum ferriphilum and Acidithiobacillus thiooxidans in Pure Culture and Coculture.</title>
        <authorList>
            <person name="Jiang H."/>
            <person name="Liang Y."/>
            <person name="Yin H."/>
            <person name="Xiao Y."/>
            <person name="Guo X."/>
            <person name="Xu Y."/>
            <person name="Hu Q."/>
            <person name="Liu H."/>
            <person name="Liu X."/>
        </authorList>
    </citation>
    <scope>NUCLEOTIDE SEQUENCE [LARGE SCALE GENOMIC DNA]</scope>
    <source>
        <strain evidence="7 8">YSK</strain>
    </source>
</reference>
<evidence type="ECO:0000313" key="8">
    <source>
        <dbReference type="Proteomes" id="UP000027059"/>
    </source>
</evidence>
<evidence type="ECO:0000256" key="6">
    <source>
        <dbReference type="SAM" id="MobiDB-lite"/>
    </source>
</evidence>
<evidence type="ECO:0000256" key="5">
    <source>
        <dbReference type="HAMAP-Rule" id="MF_01600"/>
    </source>
</evidence>
<sequence>MGLKAPWIFLGFFTLVLFSTQDLMDLEIDYLWYRSVHHPELFWLYLFPRIVLAALSAGIFFLISLAGLFSVPPQSDLFLFQQGGTVRSIPYRTVRKVIAIFLFLVSIFIGDHFTAPEWSYRLLSALKPVTSGDTDPVFHHDVTFYLFRLPLLEDLLGLLVPSLLFAAILSVTLGKMNNSWTLNKNVLSLSPRYRARVFPLFGLIAIALAMRVQLSRYRLLFENGDLISGPGYTIMHATMPAMVLLEILLLLVALTFFLLVRRGSPYAPFSLSLFALVFAFFGLSVVPTLVERFVVLPDQFHYEKPYLRKNIFWTRKAYRLDRITIKHIPRLDGLAQSDIESNSATIRNIRLWDHRPLLTTVRQLQQIRTYYQFPLLAPDRYNLDGSIRQVLVAPRELSYGNLPSPNWINLHLAYTHGHGLIMTPVNRVTSEGLPVFWIKNIPPQTRKNMRLEHARIYYGDQSTPYAVVNTKVGEFDYPKGSRNIYNHYSGTGGVRLKNAGRRLLYSYAFGTLKISLSNAITPDSRILYHRNIFDIVHKLAPYLTLDPDPVPIITQKGRLLWMIDAYTTSSHFPYATSLPGPQALINPFSSFNSGHYPALVTWPRQFNYIRNPVKILLDPKNGFPTFYVTDPSDPVLETYRKLSPSLYHPLSDMPDDIRTHLRFPPAIFSIMARINELYHMTSPHTFFNKEDLWSLPRRNDQLMSPYYSIMKLPGEKSEEYVMMLPYTPAHRQNLSAWLVGRSDGTHLGEMVAYTFAKERLIYGPDQIEARIDQRGPISKQLTLWNQMGSHVVRGTLLIIPIANTLLYVEPLYLEATSPGALPELRRVILAVGDRVVMRKTLSQALEALFEESGEGGNSEESAPREAGTRHEPLGVTGWVRLHQLAQDAQDAFQKSDIARFGKDVQEILKVIQAHP</sequence>
<dbReference type="OrthoDB" id="9763654at2"/>
<dbReference type="Proteomes" id="UP000027059">
    <property type="component" value="Chromosome"/>
</dbReference>
<feature type="region of interest" description="Disordered" evidence="6">
    <location>
        <begin position="849"/>
        <end position="870"/>
    </location>
</feature>
<accession>A0A059XYS7</accession>
<dbReference type="PANTHER" id="PTHR39344:SF1">
    <property type="entry name" value="UPF0182 PROTEIN SLL1060"/>
    <property type="match status" value="1"/>
</dbReference>
<protein>
    <recommendedName>
        <fullName evidence="5">UPF0182 protein Y981_05095</fullName>
    </recommendedName>
</protein>
<dbReference type="EMBL" id="CP007243">
    <property type="protein sequence ID" value="AIA30372.1"/>
    <property type="molecule type" value="Genomic_DNA"/>
</dbReference>